<feature type="transmembrane region" description="Helical" evidence="1">
    <location>
        <begin position="472"/>
        <end position="494"/>
    </location>
</feature>
<dbReference type="GO" id="GO:0015093">
    <property type="term" value="F:ferrous iron transmembrane transporter activity"/>
    <property type="evidence" value="ECO:0007669"/>
    <property type="project" value="InterPro"/>
</dbReference>
<dbReference type="GO" id="GO:0005886">
    <property type="term" value="C:plasma membrane"/>
    <property type="evidence" value="ECO:0007669"/>
    <property type="project" value="TreeGrafter"/>
</dbReference>
<dbReference type="HOGENOM" id="CLU_013350_2_0_11"/>
<dbReference type="InterPro" id="IPR011640">
    <property type="entry name" value="Fe2_transport_prot_B_C"/>
</dbReference>
<comment type="caution">
    <text evidence="3">The sequence shown here is derived from an EMBL/GenBank/DDBJ whole genome shotgun (WGS) entry which is preliminary data.</text>
</comment>
<dbReference type="Gene3D" id="1.10.287.1770">
    <property type="match status" value="1"/>
</dbReference>
<dbReference type="InterPro" id="IPR030389">
    <property type="entry name" value="G_FEOB_dom"/>
</dbReference>
<evidence type="ECO:0000259" key="2">
    <source>
        <dbReference type="PROSITE" id="PS51711"/>
    </source>
</evidence>
<keyword evidence="4" id="KW-1185">Reference proteome</keyword>
<dbReference type="InterPro" id="IPR041069">
    <property type="entry name" value="FeoB_Cyto"/>
</dbReference>
<evidence type="ECO:0000313" key="3">
    <source>
        <dbReference type="EMBL" id="EEZ61557.1"/>
    </source>
</evidence>
<dbReference type="Proteomes" id="UP000006001">
    <property type="component" value="Unassembled WGS sequence"/>
</dbReference>
<name>D0WGE4_SLAES</name>
<evidence type="ECO:0000256" key="1">
    <source>
        <dbReference type="SAM" id="Phobius"/>
    </source>
</evidence>
<dbReference type="InterPro" id="IPR027417">
    <property type="entry name" value="P-loop_NTPase"/>
</dbReference>
<feature type="transmembrane region" description="Helical" evidence="1">
    <location>
        <begin position="446"/>
        <end position="466"/>
    </location>
</feature>
<dbReference type="PANTHER" id="PTHR43185:SF1">
    <property type="entry name" value="FE(2+) TRANSPORTER FEOB"/>
    <property type="match status" value="1"/>
</dbReference>
<dbReference type="AlphaFoldDB" id="D0WGE4"/>
<dbReference type="GO" id="GO:0005525">
    <property type="term" value="F:GTP binding"/>
    <property type="evidence" value="ECO:0007669"/>
    <property type="project" value="InterPro"/>
</dbReference>
<reference evidence="3" key="1">
    <citation type="submission" date="2009-10" db="EMBL/GenBank/DDBJ databases">
        <authorList>
            <person name="Weinstock G."/>
            <person name="Sodergren E."/>
            <person name="Clifton S."/>
            <person name="Fulton L."/>
            <person name="Fulton B."/>
            <person name="Courtney L."/>
            <person name="Fronick C."/>
            <person name="Harrison M."/>
            <person name="Strong C."/>
            <person name="Farmer C."/>
            <person name="Delahaunty K."/>
            <person name="Markovic C."/>
            <person name="Hall O."/>
            <person name="Minx P."/>
            <person name="Tomlinson C."/>
            <person name="Mitreva M."/>
            <person name="Nelson J."/>
            <person name="Hou S."/>
            <person name="Wollam A."/>
            <person name="Pepin K.H."/>
            <person name="Johnson M."/>
            <person name="Bhonagiri V."/>
            <person name="Nash W.E."/>
            <person name="Warren W."/>
            <person name="Chinwalla A."/>
            <person name="Mardis E.R."/>
            <person name="Wilson R.K."/>
        </authorList>
    </citation>
    <scope>NUCLEOTIDE SEQUENCE [LARGE SCALE GENOMIC DNA]</scope>
    <source>
        <strain evidence="3">ATCC 700122</strain>
    </source>
</reference>
<evidence type="ECO:0000313" key="4">
    <source>
        <dbReference type="Proteomes" id="UP000006001"/>
    </source>
</evidence>
<sequence length="743" mass="80625">MFNKLTGANQYVGNWPGVTVEKKEGKYLRDKTVTITDLPGIYSLSPYSPEEIVARDYLIDERPDCVVNLVDATNLERNLYLTTQIVNLGLPVVVALNMADLLEKNGDKIDLAKLSKTLGCPVVTTSALHNKGLDELLDEAIKAANAGVAAKPAFRFDAAVEDALAEIEKTLTATPDYLRRWYAIKLFEHEERAIATLKPGKDVLAKAKAVREGLESQFDDDAESIVTSERYDAIAHIVDETVKRSGKTLTATQKIDRIVTSRWLGLPIFILVMFIVYYVSISTVGTGATDWVNDSLFGDGFFISGGDGFEEATAAAEEAGAEAPDPSEFGTWVNGIPTVVTGALESVDAAPWLQSLIIDGIIAGVGAVLGFIPQMLVLFLFLAFLEGCGYMSRVAFVMDRIFRKFGLSGKSFIPMLIASGCGVPAVMSTQTIESEKDRHMTIMTTTMIPCSAKLPIIALVFGALAGAEDSTVWWVAPLFYFMGVTAIIVSGIMLRKTRLFAGEATPFVMELPQYHVPTVRFVLQSSWDRIKSYCIKAGTIIFLSTIVIWFLLNFGFGEGSFGLIDQETQMDSSLMAYLGKGLAWIFIPLGFGDWQATVTTVTGLVAKENVVATMGILTSLGSEVGETDPSLWSSFAAMFGGSAPAIMAFCAFNLLCAPCFAAIGTIWRQMGNAKWTWIAIGYMTGFAYVVGLIIYQLGMLLSGQGFGIGTVIAVIALAGILFQLFRPMPHFEDKKDEAVVENA</sequence>
<organism evidence="3 4">
    <name type="scientific">Slackia exigua (strain ATCC 700122 / DSM 15923 / CIP 105133 / JCM 11022 / KCTC 5966 / S-7)</name>
    <dbReference type="NCBI Taxonomy" id="649764"/>
    <lineage>
        <taxon>Bacteria</taxon>
        <taxon>Bacillati</taxon>
        <taxon>Actinomycetota</taxon>
        <taxon>Coriobacteriia</taxon>
        <taxon>Eggerthellales</taxon>
        <taxon>Eggerthellaceae</taxon>
        <taxon>Slackia</taxon>
    </lineage>
</organism>
<dbReference type="Pfam" id="PF02421">
    <property type="entry name" value="FeoB_N"/>
    <property type="match status" value="1"/>
</dbReference>
<feature type="transmembrane region" description="Helical" evidence="1">
    <location>
        <begin position="361"/>
        <end position="385"/>
    </location>
</feature>
<keyword evidence="1" id="KW-0472">Membrane</keyword>
<dbReference type="Pfam" id="PF07670">
    <property type="entry name" value="Gate"/>
    <property type="match status" value="2"/>
</dbReference>
<feature type="transmembrane region" description="Helical" evidence="1">
    <location>
        <begin position="704"/>
        <end position="725"/>
    </location>
</feature>
<keyword evidence="1" id="KW-1133">Transmembrane helix</keyword>
<dbReference type="Pfam" id="PF17910">
    <property type="entry name" value="FeoB_Cyto"/>
    <property type="match status" value="1"/>
</dbReference>
<feature type="domain" description="FeoB-type G" evidence="2">
    <location>
        <begin position="1"/>
        <end position="146"/>
    </location>
</feature>
<dbReference type="Pfam" id="PF07664">
    <property type="entry name" value="FeoB_C"/>
    <property type="match status" value="1"/>
</dbReference>
<dbReference type="Gene3D" id="3.40.50.300">
    <property type="entry name" value="P-loop containing nucleotide triphosphate hydrolases"/>
    <property type="match status" value="1"/>
</dbReference>
<feature type="transmembrane region" description="Helical" evidence="1">
    <location>
        <begin position="675"/>
        <end position="698"/>
    </location>
</feature>
<proteinExistence type="predicted"/>
<dbReference type="PROSITE" id="PS51711">
    <property type="entry name" value="G_FEOB"/>
    <property type="match status" value="1"/>
</dbReference>
<feature type="transmembrane region" description="Helical" evidence="1">
    <location>
        <begin position="533"/>
        <end position="552"/>
    </location>
</feature>
<accession>D0WGE4</accession>
<feature type="transmembrane region" description="Helical" evidence="1">
    <location>
        <begin position="635"/>
        <end position="663"/>
    </location>
</feature>
<dbReference type="PANTHER" id="PTHR43185">
    <property type="entry name" value="FERROUS IRON TRANSPORT PROTEIN B"/>
    <property type="match status" value="1"/>
</dbReference>
<dbReference type="InterPro" id="IPR011642">
    <property type="entry name" value="Gate_dom"/>
</dbReference>
<dbReference type="SUPFAM" id="SSF52540">
    <property type="entry name" value="P-loop containing nucleoside triphosphate hydrolases"/>
    <property type="match status" value="1"/>
</dbReference>
<dbReference type="eggNOG" id="COG0370">
    <property type="taxonomic scope" value="Bacteria"/>
</dbReference>
<feature type="transmembrane region" description="Helical" evidence="1">
    <location>
        <begin position="263"/>
        <end position="281"/>
    </location>
</feature>
<dbReference type="CDD" id="cd01879">
    <property type="entry name" value="FeoB"/>
    <property type="match status" value="1"/>
</dbReference>
<keyword evidence="1" id="KW-0812">Transmembrane</keyword>
<dbReference type="EMBL" id="ACUX02000006">
    <property type="protein sequence ID" value="EEZ61557.1"/>
    <property type="molecule type" value="Genomic_DNA"/>
</dbReference>
<gene>
    <name evidence="3" type="primary">feoB</name>
    <name evidence="3" type="ORF">HMPREF0762_00895</name>
</gene>
<dbReference type="STRING" id="649764.HMPREF0762_00895"/>
<dbReference type="InterPro" id="IPR050860">
    <property type="entry name" value="FeoB_GTPase"/>
</dbReference>
<protein>
    <submittedName>
        <fullName evidence="3">Ferrous iron transport protein B</fullName>
    </submittedName>
</protein>